<keyword evidence="1" id="KW-0732">Signal</keyword>
<dbReference type="EMBL" id="VRTY01000002">
    <property type="protein sequence ID" value="TXK52662.1"/>
    <property type="molecule type" value="Genomic_DNA"/>
</dbReference>
<dbReference type="Pfam" id="PF11396">
    <property type="entry name" value="PepSY_like"/>
    <property type="match status" value="2"/>
</dbReference>
<feature type="signal peptide" evidence="1">
    <location>
        <begin position="1"/>
        <end position="20"/>
    </location>
</feature>
<comment type="caution">
    <text evidence="3">The sequence shown here is derived from an EMBL/GenBank/DDBJ whole genome shotgun (WGS) entry which is preliminary data.</text>
</comment>
<dbReference type="SUPFAM" id="SSF160574">
    <property type="entry name" value="BT0923-like"/>
    <property type="match status" value="1"/>
</dbReference>
<feature type="domain" description="Putative beta-lactamase-inhibitor-like PepSY-like" evidence="2">
    <location>
        <begin position="17"/>
        <end position="70"/>
    </location>
</feature>
<dbReference type="Proteomes" id="UP000321926">
    <property type="component" value="Unassembled WGS sequence"/>
</dbReference>
<evidence type="ECO:0000259" key="2">
    <source>
        <dbReference type="Pfam" id="PF11396"/>
    </source>
</evidence>
<proteinExistence type="predicted"/>
<feature type="domain" description="Putative beta-lactamase-inhibitor-like PepSY-like" evidence="2">
    <location>
        <begin position="73"/>
        <end position="136"/>
    </location>
</feature>
<dbReference type="InterPro" id="IPR021533">
    <property type="entry name" value="PepSY-like"/>
</dbReference>
<evidence type="ECO:0000313" key="3">
    <source>
        <dbReference type="EMBL" id="TXK52662.1"/>
    </source>
</evidence>
<evidence type="ECO:0000256" key="1">
    <source>
        <dbReference type="SAM" id="SignalP"/>
    </source>
</evidence>
<name>A0A5C8KE37_9BACT</name>
<dbReference type="OrthoDB" id="1121502at2"/>
<feature type="chain" id="PRO_5023052071" description="Putative beta-lactamase-inhibitor-like PepSY-like domain-containing protein" evidence="1">
    <location>
        <begin position="21"/>
        <end position="143"/>
    </location>
</feature>
<protein>
    <recommendedName>
        <fullName evidence="2">Putative beta-lactamase-inhibitor-like PepSY-like domain-containing protein</fullName>
    </recommendedName>
</protein>
<dbReference type="Gene3D" id="3.10.450.360">
    <property type="match status" value="1"/>
</dbReference>
<gene>
    <name evidence="3" type="ORF">FVR03_00980</name>
</gene>
<sequence length="143" mass="16057">MKKLVFIMALGFGISTAAIAQNDVPEQIKSSFSNSYSQATDVEWDQKDDSYHAKFEVNNQEHYAVYNEDGTLEKKGREIAPSELPQAVRTAIDQQYANRTIEKAGTVEKDGKTMYKAKLDGDDEDLKVIFNADGTVVKEKEKK</sequence>
<dbReference type="RefSeq" id="WP_147919888.1">
    <property type="nucleotide sequence ID" value="NZ_VRTY01000002.1"/>
</dbReference>
<keyword evidence="4" id="KW-1185">Reference proteome</keyword>
<accession>A0A5C8KE37</accession>
<organism evidence="3 4">
    <name type="scientific">Pontibacter qinzhouensis</name>
    <dbReference type="NCBI Taxonomy" id="2603253"/>
    <lineage>
        <taxon>Bacteria</taxon>
        <taxon>Pseudomonadati</taxon>
        <taxon>Bacteroidota</taxon>
        <taxon>Cytophagia</taxon>
        <taxon>Cytophagales</taxon>
        <taxon>Hymenobacteraceae</taxon>
        <taxon>Pontibacter</taxon>
    </lineage>
</organism>
<dbReference type="AlphaFoldDB" id="A0A5C8KE37"/>
<evidence type="ECO:0000313" key="4">
    <source>
        <dbReference type="Proteomes" id="UP000321926"/>
    </source>
</evidence>
<reference evidence="3 4" key="1">
    <citation type="submission" date="2019-08" db="EMBL/GenBank/DDBJ databases">
        <authorList>
            <person name="Shi S."/>
        </authorList>
    </citation>
    <scope>NUCLEOTIDE SEQUENCE [LARGE SCALE GENOMIC DNA]</scope>
    <source>
        <strain evidence="3 4">GY10130</strain>
    </source>
</reference>